<dbReference type="PRINTS" id="PR00702">
    <property type="entry name" value="ACRIFLAVINRP"/>
</dbReference>
<reference evidence="2 3" key="1">
    <citation type="submission" date="2015-09" db="EMBL/GenBank/DDBJ databases">
        <title>Genome of Desulfovibrio dechloracetivorans BerOc1, a mercury methylating strain isolated from highly hydrocarbons and metals contaminated coastal sediments.</title>
        <authorList>
            <person name="Goni Urriza M."/>
            <person name="Gassie C."/>
            <person name="Bouchez O."/>
            <person name="Klopp C."/>
            <person name="Ranchou-Peyruse A."/>
            <person name="Remy G."/>
        </authorList>
    </citation>
    <scope>NUCLEOTIDE SEQUENCE [LARGE SCALE GENOMIC DNA]</scope>
    <source>
        <strain evidence="2 3">BerOc1</strain>
    </source>
</reference>
<feature type="transmembrane region" description="Helical" evidence="1">
    <location>
        <begin position="855"/>
        <end position="874"/>
    </location>
</feature>
<feature type="transmembrane region" description="Helical" evidence="1">
    <location>
        <begin position="949"/>
        <end position="972"/>
    </location>
</feature>
<dbReference type="RefSeq" id="WP_071546285.1">
    <property type="nucleotide sequence ID" value="NZ_LKAQ01000004.1"/>
</dbReference>
<dbReference type="PANTHER" id="PTHR32063">
    <property type="match status" value="1"/>
</dbReference>
<feature type="transmembrane region" description="Helical" evidence="1">
    <location>
        <begin position="361"/>
        <end position="384"/>
    </location>
</feature>
<evidence type="ECO:0000256" key="1">
    <source>
        <dbReference type="SAM" id="Phobius"/>
    </source>
</evidence>
<dbReference type="SUPFAM" id="SSF82866">
    <property type="entry name" value="Multidrug efflux transporter AcrB transmembrane domain"/>
    <property type="match status" value="2"/>
</dbReference>
<evidence type="ECO:0000313" key="3">
    <source>
        <dbReference type="Proteomes" id="UP000181901"/>
    </source>
</evidence>
<keyword evidence="3" id="KW-1185">Reference proteome</keyword>
<dbReference type="Gene3D" id="3.30.70.1440">
    <property type="entry name" value="Multidrug efflux transporter AcrB pore domain"/>
    <property type="match status" value="1"/>
</dbReference>
<dbReference type="EMBL" id="LKAQ01000004">
    <property type="protein sequence ID" value="OIQ50887.1"/>
    <property type="molecule type" value="Genomic_DNA"/>
</dbReference>
<dbReference type="InterPro" id="IPR001036">
    <property type="entry name" value="Acrflvin-R"/>
</dbReference>
<feature type="transmembrane region" description="Helical" evidence="1">
    <location>
        <begin position="336"/>
        <end position="354"/>
    </location>
</feature>
<dbReference type="SUPFAM" id="SSF82714">
    <property type="entry name" value="Multidrug efflux transporter AcrB TolC docking domain, DN and DC subdomains"/>
    <property type="match status" value="2"/>
</dbReference>
<accession>A0A1J5NCD8</accession>
<keyword evidence="1" id="KW-0472">Membrane</keyword>
<dbReference type="OrthoDB" id="9759330at2"/>
<dbReference type="GO" id="GO:0042910">
    <property type="term" value="F:xenobiotic transmembrane transporter activity"/>
    <property type="evidence" value="ECO:0007669"/>
    <property type="project" value="TreeGrafter"/>
</dbReference>
<dbReference type="PANTHER" id="PTHR32063:SF18">
    <property type="entry name" value="CATION EFFLUX SYSTEM PROTEIN"/>
    <property type="match status" value="1"/>
</dbReference>
<feature type="transmembrane region" description="Helical" evidence="1">
    <location>
        <begin position="523"/>
        <end position="543"/>
    </location>
</feature>
<sequence length="1013" mass="111380">MNIAEYSIRKSTVTLVLTLCFLVGGVAAFMNMPRLEDPDFTIKEALVITNYPGATPEEVANEVTDVIESATQQLGQLDKVSSQSNPGQSIVTVEVKEKYDKETLPQVWDELRRKINDAQGELPPGAGPSLVVDDFSDVYGILLSISGDGYSTQDIQDFAKYLRKQLLLVDNVAKISLWGEQQENVYIEMSRARMSRMGVTMDAVTDTLAQRNLVVPAGNVRVGPEYVRISPTGVKPTVKSLGDLLIANADGTNLVALKEIADISRGYSDTPSQVMRFDGKPAVAMGISMISTGNVVELGKAIDQRLEELQSMTPVGMHINTVYYQPKRVEQAISSFTLNLAEAVAIVIVVLLLFMGLQSGVLIGVILLITICGSFIFIEMAGVALERISLGALIIALGMLVDNAIVVVEGILIRYQGGEDRVKACADVVDQNMWPLLGATVIAIMAFAGIGLSEESVGEFCNSLFIVLCVSLFMSWVTAVTVTPLLCKLFLHPKPRGAEEDPYGGGIFRFYRRCLEACMRHRLTTVGVLIGMLAVSIYGFGFVKQSFFPNSTQPRFFLHYWLPQGSDIRHTSEQISEIEAMLMKDERVKSVATFVGEGAPRFILTYTPEKTNSSYGLLLVEVENYEQVDAVLAEYRDKVDRQYPDSEAKFKKFRLGPGRDAPIEVRFSGPDTKVLRELSLKAQKIMHASGNARSIRDNWRQPVKVIRPVLSETPAKRAGITRPALADALNTFFNGTQIGVYRENDNLLPIVLRPPADERNNVHELGNVQVFSPTAGRMIPMEEVVSEMRTEMDFGIIRSRNRMLTITASCDPIEGLPSTLLAELMPRIEAIKLPTGYFMEWGGEYEDSNDAQQSLAKGVILPTIIMVLMTVLLFNKIRNPLVIWLTVPLAIIGVTASLLASGQPFGFMALLGFLSLSGMLIKNAIVLLDQIMLELMKGRPPYLAIVESAVSRIRPVAMAAATTILGMLPLMFDPFFSAMAVTIMGGLMFATILTLIVVPVLFAMFHRIRNPGD</sequence>
<organism evidence="2 3">
    <name type="scientific">Pseudodesulfovibrio hydrargyri</name>
    <dbReference type="NCBI Taxonomy" id="2125990"/>
    <lineage>
        <taxon>Bacteria</taxon>
        <taxon>Pseudomonadati</taxon>
        <taxon>Thermodesulfobacteriota</taxon>
        <taxon>Desulfovibrionia</taxon>
        <taxon>Desulfovibrionales</taxon>
        <taxon>Desulfovibrionaceae</taxon>
    </lineage>
</organism>
<dbReference type="SUPFAM" id="SSF82693">
    <property type="entry name" value="Multidrug efflux transporter AcrB pore domain, PN1, PN2, PC1 and PC2 subdomains"/>
    <property type="match status" value="3"/>
</dbReference>
<proteinExistence type="predicted"/>
<dbReference type="Gene3D" id="3.30.70.1320">
    <property type="entry name" value="Multidrug efflux transporter AcrB pore domain like"/>
    <property type="match status" value="1"/>
</dbReference>
<feature type="transmembrane region" description="Helical" evidence="1">
    <location>
        <begin position="433"/>
        <end position="452"/>
    </location>
</feature>
<name>A0A1J5NCD8_9BACT</name>
<keyword evidence="1" id="KW-0812">Transmembrane</keyword>
<evidence type="ECO:0000313" key="2">
    <source>
        <dbReference type="EMBL" id="OIQ50887.1"/>
    </source>
</evidence>
<dbReference type="Pfam" id="PF00873">
    <property type="entry name" value="ACR_tran"/>
    <property type="match status" value="1"/>
</dbReference>
<feature type="transmembrane region" description="Helical" evidence="1">
    <location>
        <begin position="881"/>
        <end position="899"/>
    </location>
</feature>
<dbReference type="AlphaFoldDB" id="A0A1J5NCD8"/>
<protein>
    <submittedName>
        <fullName evidence="2">Cobalt-zinc-cadmium resistance protein CzcA</fullName>
    </submittedName>
</protein>
<dbReference type="Gene3D" id="3.30.70.1430">
    <property type="entry name" value="Multidrug efflux transporter AcrB pore domain"/>
    <property type="match status" value="2"/>
</dbReference>
<keyword evidence="1" id="KW-1133">Transmembrane helix</keyword>
<dbReference type="Gene3D" id="3.30.2090.10">
    <property type="entry name" value="Multidrug efflux transporter AcrB TolC docking domain, DN and DC subdomains"/>
    <property type="match status" value="2"/>
</dbReference>
<feature type="transmembrane region" description="Helical" evidence="1">
    <location>
        <begin position="978"/>
        <end position="1005"/>
    </location>
</feature>
<dbReference type="Gene3D" id="1.20.1640.10">
    <property type="entry name" value="Multidrug efflux transporter AcrB transmembrane domain"/>
    <property type="match status" value="2"/>
</dbReference>
<feature type="transmembrane region" description="Helical" evidence="1">
    <location>
        <begin position="390"/>
        <end position="412"/>
    </location>
</feature>
<comment type="caution">
    <text evidence="2">The sequence shown here is derived from an EMBL/GenBank/DDBJ whole genome shotgun (WGS) entry which is preliminary data.</text>
</comment>
<feature type="transmembrane region" description="Helical" evidence="1">
    <location>
        <begin position="905"/>
        <end position="928"/>
    </location>
</feature>
<dbReference type="Proteomes" id="UP000181901">
    <property type="component" value="Unassembled WGS sequence"/>
</dbReference>
<dbReference type="InterPro" id="IPR027463">
    <property type="entry name" value="AcrB_DN_DC_subdom"/>
</dbReference>
<dbReference type="GO" id="GO:0005886">
    <property type="term" value="C:plasma membrane"/>
    <property type="evidence" value="ECO:0007669"/>
    <property type="project" value="TreeGrafter"/>
</dbReference>
<feature type="transmembrane region" description="Helical" evidence="1">
    <location>
        <begin position="464"/>
        <end position="487"/>
    </location>
</feature>
<gene>
    <name evidence="2" type="primary">czcA_2</name>
    <name evidence="2" type="ORF">BerOc1_02829</name>
</gene>